<dbReference type="Proteomes" id="UP000596661">
    <property type="component" value="Chromosome 8"/>
</dbReference>
<reference evidence="2" key="1">
    <citation type="submission" date="2018-11" db="EMBL/GenBank/DDBJ databases">
        <authorList>
            <person name="Grassa J C."/>
        </authorList>
    </citation>
    <scope>NUCLEOTIDE SEQUENCE [LARGE SCALE GENOMIC DNA]</scope>
</reference>
<evidence type="ECO:0000256" key="1">
    <source>
        <dbReference type="SAM" id="MobiDB-lite"/>
    </source>
</evidence>
<dbReference type="AlphaFoldDB" id="A0A803QB29"/>
<dbReference type="EnsemblPlants" id="evm.model.08.382">
    <property type="protein sequence ID" value="cds.evm.model.08.382"/>
    <property type="gene ID" value="evm.TU.08.382"/>
</dbReference>
<reference evidence="2" key="2">
    <citation type="submission" date="2021-03" db="UniProtKB">
        <authorList>
            <consortium name="EnsemblPlants"/>
        </authorList>
    </citation>
    <scope>IDENTIFICATION</scope>
</reference>
<organism evidence="2 3">
    <name type="scientific">Cannabis sativa</name>
    <name type="common">Hemp</name>
    <name type="synonym">Marijuana</name>
    <dbReference type="NCBI Taxonomy" id="3483"/>
    <lineage>
        <taxon>Eukaryota</taxon>
        <taxon>Viridiplantae</taxon>
        <taxon>Streptophyta</taxon>
        <taxon>Embryophyta</taxon>
        <taxon>Tracheophyta</taxon>
        <taxon>Spermatophyta</taxon>
        <taxon>Magnoliopsida</taxon>
        <taxon>eudicotyledons</taxon>
        <taxon>Gunneridae</taxon>
        <taxon>Pentapetalae</taxon>
        <taxon>rosids</taxon>
        <taxon>fabids</taxon>
        <taxon>Rosales</taxon>
        <taxon>Cannabaceae</taxon>
        <taxon>Cannabis</taxon>
    </lineage>
</organism>
<dbReference type="Gramene" id="evm.model.08.382">
    <property type="protein sequence ID" value="cds.evm.model.08.382"/>
    <property type="gene ID" value="evm.TU.08.382"/>
</dbReference>
<name>A0A803QB29_CANSA</name>
<evidence type="ECO:0000313" key="3">
    <source>
        <dbReference type="Proteomes" id="UP000596661"/>
    </source>
</evidence>
<feature type="compositionally biased region" description="Basic residues" evidence="1">
    <location>
        <begin position="69"/>
        <end position="85"/>
    </location>
</feature>
<evidence type="ECO:0000313" key="2">
    <source>
        <dbReference type="EnsemblPlants" id="cds.evm.model.08.382"/>
    </source>
</evidence>
<dbReference type="EMBL" id="UZAU01000683">
    <property type="status" value="NOT_ANNOTATED_CDS"/>
    <property type="molecule type" value="Genomic_DNA"/>
</dbReference>
<sequence>MMLEKFVMLEGIFGGKNQNPDGSIPDYTDPQGNTVGKINPKDPDSCNPPKDKGKEKIGETSKKFPPSDRHKRANPANQPHKKKKATNASGQGL</sequence>
<proteinExistence type="predicted"/>
<feature type="compositionally biased region" description="Basic and acidic residues" evidence="1">
    <location>
        <begin position="39"/>
        <end position="68"/>
    </location>
</feature>
<accession>A0A803QB29</accession>
<protein>
    <submittedName>
        <fullName evidence="2">Uncharacterized protein</fullName>
    </submittedName>
</protein>
<feature type="region of interest" description="Disordered" evidence="1">
    <location>
        <begin position="13"/>
        <end position="93"/>
    </location>
</feature>
<keyword evidence="3" id="KW-1185">Reference proteome</keyword>